<proteinExistence type="predicted"/>
<dbReference type="Proteomes" id="UP001497457">
    <property type="component" value="Chromosome 10rd"/>
</dbReference>
<feature type="compositionally biased region" description="Low complexity" evidence="1">
    <location>
        <begin position="113"/>
        <end position="133"/>
    </location>
</feature>
<gene>
    <name evidence="2" type="ORF">URODEC1_LOCUS6880</name>
</gene>
<dbReference type="GO" id="GO:0016071">
    <property type="term" value="P:mRNA metabolic process"/>
    <property type="evidence" value="ECO:0007669"/>
    <property type="project" value="UniProtKB-ARBA"/>
</dbReference>
<feature type="compositionally biased region" description="Low complexity" evidence="1">
    <location>
        <begin position="175"/>
        <end position="184"/>
    </location>
</feature>
<feature type="region of interest" description="Disordered" evidence="1">
    <location>
        <begin position="39"/>
        <end position="229"/>
    </location>
</feature>
<evidence type="ECO:0000313" key="3">
    <source>
        <dbReference type="Proteomes" id="UP001497457"/>
    </source>
</evidence>
<accession>A0ABC8VUA8</accession>
<feature type="compositionally biased region" description="Basic and acidic residues" evidence="1">
    <location>
        <begin position="56"/>
        <end position="65"/>
    </location>
</feature>
<sequence>MAIPVARVHLAMAHAALHGLLPTPPKCCMMMMKPLPRAAILPNPSSPPKQPGGRADAAERWDAHKVIKPAGGPTSPPSSSGGRRSSDGESGSPGPRASSCERWDSDKNKKKIAAAAVSSSASRTSSPGRSSGADSEERWDARKNPAAGSVSSSSSSTSRGSKKGRGRSKRRPRSRATSSAAGGRWDAHKKPITITVAPRADELDDGEMSSTGSNDDVESSVVDMPPPLPQRALYAGPGFIASPHPSMLPMPSSLMIRVA</sequence>
<organism evidence="2 3">
    <name type="scientific">Urochloa decumbens</name>
    <dbReference type="NCBI Taxonomy" id="240449"/>
    <lineage>
        <taxon>Eukaryota</taxon>
        <taxon>Viridiplantae</taxon>
        <taxon>Streptophyta</taxon>
        <taxon>Embryophyta</taxon>
        <taxon>Tracheophyta</taxon>
        <taxon>Spermatophyta</taxon>
        <taxon>Magnoliopsida</taxon>
        <taxon>Liliopsida</taxon>
        <taxon>Poales</taxon>
        <taxon>Poaceae</taxon>
        <taxon>PACMAD clade</taxon>
        <taxon>Panicoideae</taxon>
        <taxon>Panicodae</taxon>
        <taxon>Paniceae</taxon>
        <taxon>Melinidinae</taxon>
        <taxon>Urochloa</taxon>
    </lineage>
</organism>
<dbReference type="PANTHER" id="PTHR35361">
    <property type="entry name" value="OS08G0443700 PROTEIN"/>
    <property type="match status" value="1"/>
</dbReference>
<reference evidence="2 3" key="2">
    <citation type="submission" date="2024-10" db="EMBL/GenBank/DDBJ databases">
        <authorList>
            <person name="Ryan C."/>
        </authorList>
    </citation>
    <scope>NUCLEOTIDE SEQUENCE [LARGE SCALE GENOMIC DNA]</scope>
</reference>
<evidence type="ECO:0000256" key="1">
    <source>
        <dbReference type="SAM" id="MobiDB-lite"/>
    </source>
</evidence>
<dbReference type="EMBL" id="OZ075120">
    <property type="protein sequence ID" value="CAL4896839.1"/>
    <property type="molecule type" value="Genomic_DNA"/>
</dbReference>
<feature type="compositionally biased region" description="Basic residues" evidence="1">
    <location>
        <begin position="160"/>
        <end position="174"/>
    </location>
</feature>
<dbReference type="Pfam" id="PF15365">
    <property type="entry name" value="PNRC"/>
    <property type="match status" value="1"/>
</dbReference>
<keyword evidence="3" id="KW-1185">Reference proteome</keyword>
<name>A0ABC8VUA8_9POAL</name>
<dbReference type="PANTHER" id="PTHR35361:SF1">
    <property type="entry name" value="OS08G0443700 PROTEIN"/>
    <property type="match status" value="1"/>
</dbReference>
<feature type="compositionally biased region" description="Low complexity" evidence="1">
    <location>
        <begin position="71"/>
        <end position="96"/>
    </location>
</feature>
<evidence type="ECO:0000313" key="2">
    <source>
        <dbReference type="EMBL" id="CAL4896839.1"/>
    </source>
</evidence>
<reference evidence="3" key="1">
    <citation type="submission" date="2024-06" db="EMBL/GenBank/DDBJ databases">
        <authorList>
            <person name="Ryan C."/>
        </authorList>
    </citation>
    <scope>NUCLEOTIDE SEQUENCE [LARGE SCALE GENOMIC DNA]</scope>
</reference>
<protein>
    <submittedName>
        <fullName evidence="2">Uncharacterized protein</fullName>
    </submittedName>
</protein>
<dbReference type="InterPro" id="IPR028322">
    <property type="entry name" value="PNRC-like_rgn"/>
</dbReference>
<dbReference type="AlphaFoldDB" id="A0ABC8VUA8"/>
<feature type="compositionally biased region" description="Low complexity" evidence="1">
    <location>
        <begin position="146"/>
        <end position="159"/>
    </location>
</feature>